<dbReference type="GO" id="GO:0016020">
    <property type="term" value="C:membrane"/>
    <property type="evidence" value="ECO:0007669"/>
    <property type="project" value="InterPro"/>
</dbReference>
<evidence type="ECO:0000256" key="2">
    <source>
        <dbReference type="ARBA" id="ARBA00022989"/>
    </source>
</evidence>
<proteinExistence type="predicted"/>
<keyword evidence="3" id="KW-0472">Membrane</keyword>
<gene>
    <name evidence="4" type="ORF">LEA_16542</name>
</gene>
<evidence type="ECO:0000256" key="1">
    <source>
        <dbReference type="ARBA" id="ARBA00022692"/>
    </source>
</evidence>
<comment type="caution">
    <text evidence="4">The sequence shown here is derived from an EMBL/GenBank/DDBJ whole genome shotgun (WGS) entry which is preliminary data.</text>
</comment>
<evidence type="ECO:0000313" key="4">
    <source>
        <dbReference type="EMBL" id="EKC53100.1"/>
    </source>
</evidence>
<keyword evidence="2" id="KW-1133">Transmembrane helix</keyword>
<dbReference type="SUPFAM" id="SSF90123">
    <property type="entry name" value="ABC transporter transmembrane region"/>
    <property type="match status" value="1"/>
</dbReference>
<sequence length="37" mass="4246">DHIKKLSYTQLDNQGTSTLITRMTSDVNLVQTQVIWP</sequence>
<evidence type="ECO:0000256" key="3">
    <source>
        <dbReference type="ARBA" id="ARBA00023136"/>
    </source>
</evidence>
<reference evidence="4" key="1">
    <citation type="journal article" date="2013" name="Environ. Microbiol.">
        <title>Microbiota from the distal guts of lean and obese adolescents exhibit partial functional redundancy besides clear differences in community structure.</title>
        <authorList>
            <person name="Ferrer M."/>
            <person name="Ruiz A."/>
            <person name="Lanza F."/>
            <person name="Haange S.B."/>
            <person name="Oberbach A."/>
            <person name="Till H."/>
            <person name="Bargiela R."/>
            <person name="Campoy C."/>
            <person name="Segura M.T."/>
            <person name="Richter M."/>
            <person name="von Bergen M."/>
            <person name="Seifert J."/>
            <person name="Suarez A."/>
        </authorList>
    </citation>
    <scope>NUCLEOTIDE SEQUENCE</scope>
</reference>
<dbReference type="AlphaFoldDB" id="K1SHA5"/>
<dbReference type="InterPro" id="IPR036640">
    <property type="entry name" value="ABC1_TM_sf"/>
</dbReference>
<dbReference type="EMBL" id="AJWY01011314">
    <property type="protein sequence ID" value="EKC53100.1"/>
    <property type="molecule type" value="Genomic_DNA"/>
</dbReference>
<accession>K1SHA5</accession>
<organism evidence="4">
    <name type="scientific">human gut metagenome</name>
    <dbReference type="NCBI Taxonomy" id="408170"/>
    <lineage>
        <taxon>unclassified sequences</taxon>
        <taxon>metagenomes</taxon>
        <taxon>organismal metagenomes</taxon>
    </lineage>
</organism>
<keyword evidence="1" id="KW-0812">Transmembrane</keyword>
<dbReference type="GO" id="GO:0005524">
    <property type="term" value="F:ATP binding"/>
    <property type="evidence" value="ECO:0007669"/>
    <property type="project" value="InterPro"/>
</dbReference>
<name>K1SHA5_9ZZZZ</name>
<protein>
    <submittedName>
        <fullName evidence="4">Uncharacterized protein</fullName>
    </submittedName>
</protein>
<feature type="non-terminal residue" evidence="4">
    <location>
        <position position="1"/>
    </location>
</feature>